<dbReference type="GO" id="GO:0004386">
    <property type="term" value="F:helicase activity"/>
    <property type="evidence" value="ECO:0007669"/>
    <property type="project" value="UniProtKB-KW"/>
</dbReference>
<protein>
    <submittedName>
        <fullName evidence="2">ATP-dependent DNA helicase</fullName>
    </submittedName>
</protein>
<comment type="caution">
    <text evidence="2">The sequence shown here is derived from an EMBL/GenBank/DDBJ whole genome shotgun (WGS) entry which is preliminary data.</text>
</comment>
<dbReference type="InterPro" id="IPR046700">
    <property type="entry name" value="DUF6570"/>
</dbReference>
<dbReference type="OrthoDB" id="7699899at2759"/>
<dbReference type="AlphaFoldDB" id="A0A6G0XYV8"/>
<keyword evidence="2" id="KW-0067">ATP-binding</keyword>
<accession>A0A6G0XYV8</accession>
<dbReference type="Proteomes" id="UP000478052">
    <property type="component" value="Unassembled WGS sequence"/>
</dbReference>
<keyword evidence="3" id="KW-1185">Reference proteome</keyword>
<keyword evidence="2" id="KW-0378">Hydrolase</keyword>
<reference evidence="2 3" key="1">
    <citation type="submission" date="2019-08" db="EMBL/GenBank/DDBJ databases">
        <title>Whole genome of Aphis craccivora.</title>
        <authorList>
            <person name="Voronova N.V."/>
            <person name="Shulinski R.S."/>
            <person name="Bandarenka Y.V."/>
            <person name="Zhorov D.G."/>
            <person name="Warner D."/>
        </authorList>
    </citation>
    <scope>NUCLEOTIDE SEQUENCE [LARGE SCALE GENOMIC DNA]</scope>
    <source>
        <strain evidence="2">180601</strain>
        <tissue evidence="2">Whole Body</tissue>
    </source>
</reference>
<dbReference type="Pfam" id="PF20209">
    <property type="entry name" value="DUF6570"/>
    <property type="match status" value="1"/>
</dbReference>
<evidence type="ECO:0000259" key="1">
    <source>
        <dbReference type="Pfam" id="PF20209"/>
    </source>
</evidence>
<sequence>MVCSTCKSALKKQKIPIFLCTMVSNTHHCRQIMLPLDVVTERLISPRIPFMQIRRLRHVHGQYSIYGLVINVPVSVNSMVNILPRDIDDEHCITYILREKYINLVSCRV</sequence>
<evidence type="ECO:0000313" key="3">
    <source>
        <dbReference type="Proteomes" id="UP000478052"/>
    </source>
</evidence>
<proteinExistence type="predicted"/>
<keyword evidence="2" id="KW-0347">Helicase</keyword>
<keyword evidence="2" id="KW-0547">Nucleotide-binding</keyword>
<evidence type="ECO:0000313" key="2">
    <source>
        <dbReference type="EMBL" id="KAF0746044.1"/>
    </source>
</evidence>
<feature type="domain" description="DUF6570" evidence="1">
    <location>
        <begin position="36"/>
        <end position="95"/>
    </location>
</feature>
<dbReference type="EMBL" id="VUJU01007346">
    <property type="protein sequence ID" value="KAF0746044.1"/>
    <property type="molecule type" value="Genomic_DNA"/>
</dbReference>
<name>A0A6G0XYV8_APHCR</name>
<organism evidence="2 3">
    <name type="scientific">Aphis craccivora</name>
    <name type="common">Cowpea aphid</name>
    <dbReference type="NCBI Taxonomy" id="307492"/>
    <lineage>
        <taxon>Eukaryota</taxon>
        <taxon>Metazoa</taxon>
        <taxon>Ecdysozoa</taxon>
        <taxon>Arthropoda</taxon>
        <taxon>Hexapoda</taxon>
        <taxon>Insecta</taxon>
        <taxon>Pterygota</taxon>
        <taxon>Neoptera</taxon>
        <taxon>Paraneoptera</taxon>
        <taxon>Hemiptera</taxon>
        <taxon>Sternorrhyncha</taxon>
        <taxon>Aphidomorpha</taxon>
        <taxon>Aphidoidea</taxon>
        <taxon>Aphididae</taxon>
        <taxon>Aphidini</taxon>
        <taxon>Aphis</taxon>
        <taxon>Aphis</taxon>
    </lineage>
</organism>
<gene>
    <name evidence="2" type="ORF">FWK35_00019848</name>
</gene>